<feature type="compositionally biased region" description="Polar residues" evidence="1">
    <location>
        <begin position="127"/>
        <end position="142"/>
    </location>
</feature>
<feature type="region of interest" description="Disordered" evidence="1">
    <location>
        <begin position="127"/>
        <end position="147"/>
    </location>
</feature>
<feature type="region of interest" description="Disordered" evidence="1">
    <location>
        <begin position="25"/>
        <end position="47"/>
    </location>
</feature>
<evidence type="ECO:0000313" key="3">
    <source>
        <dbReference type="Proteomes" id="UP000566819"/>
    </source>
</evidence>
<dbReference type="EMBL" id="JAAMPI010000435">
    <property type="protein sequence ID" value="KAF4631523.1"/>
    <property type="molecule type" value="Genomic_DNA"/>
</dbReference>
<evidence type="ECO:0000256" key="1">
    <source>
        <dbReference type="SAM" id="MobiDB-lite"/>
    </source>
</evidence>
<dbReference type="OrthoDB" id="10644135at2759"/>
<name>A0A8H4RKY9_9HELO</name>
<organism evidence="2 3">
    <name type="scientific">Cudoniella acicularis</name>
    <dbReference type="NCBI Taxonomy" id="354080"/>
    <lineage>
        <taxon>Eukaryota</taxon>
        <taxon>Fungi</taxon>
        <taxon>Dikarya</taxon>
        <taxon>Ascomycota</taxon>
        <taxon>Pezizomycotina</taxon>
        <taxon>Leotiomycetes</taxon>
        <taxon>Helotiales</taxon>
        <taxon>Tricladiaceae</taxon>
        <taxon>Cudoniella</taxon>
    </lineage>
</organism>
<dbReference type="AlphaFoldDB" id="A0A8H4RKY9"/>
<dbReference type="Proteomes" id="UP000566819">
    <property type="component" value="Unassembled WGS sequence"/>
</dbReference>
<accession>A0A8H4RKY9</accession>
<evidence type="ECO:0000313" key="2">
    <source>
        <dbReference type="EMBL" id="KAF4631523.1"/>
    </source>
</evidence>
<keyword evidence="3" id="KW-1185">Reference proteome</keyword>
<comment type="caution">
    <text evidence="2">The sequence shown here is derived from an EMBL/GenBank/DDBJ whole genome shotgun (WGS) entry which is preliminary data.</text>
</comment>
<proteinExistence type="predicted"/>
<gene>
    <name evidence="2" type="ORF">G7Y89_g6604</name>
</gene>
<protein>
    <submittedName>
        <fullName evidence="2">Uncharacterized protein</fullName>
    </submittedName>
</protein>
<sequence length="161" mass="17888">MDMQAHADNWEVLKSCRDYDVFQPPSEERQRQPNVSSHGGQSGQQGCIAKPRVEEEEAGGGPCVDLVDLILFWRGVLSGLIRLGCKFYLRGWALGLVWNFGRLGRKRLGCRNFKILSASSSSLQRCNAKATTQTKGRSSSSLRPVPQAGERKLADLLVKRL</sequence>
<reference evidence="2 3" key="1">
    <citation type="submission" date="2020-03" db="EMBL/GenBank/DDBJ databases">
        <title>Draft Genome Sequence of Cudoniella acicularis.</title>
        <authorList>
            <person name="Buettner E."/>
            <person name="Kellner H."/>
        </authorList>
    </citation>
    <scope>NUCLEOTIDE SEQUENCE [LARGE SCALE GENOMIC DNA]</scope>
    <source>
        <strain evidence="2 3">DSM 108380</strain>
    </source>
</reference>